<keyword evidence="1" id="KW-0597">Phosphoprotein</keyword>
<dbReference type="PANTHER" id="PTHR43228:SF1">
    <property type="entry name" value="TWO-COMPONENT RESPONSE REGULATOR ARR22"/>
    <property type="match status" value="1"/>
</dbReference>
<dbReference type="PROSITE" id="PS51082">
    <property type="entry name" value="WH2"/>
    <property type="match status" value="1"/>
</dbReference>
<evidence type="ECO:0000313" key="4">
    <source>
        <dbReference type="EMBL" id="MFB9885815.1"/>
    </source>
</evidence>
<gene>
    <name evidence="4" type="ORF">ACFFLH_05285</name>
</gene>
<dbReference type="InterPro" id="IPR003124">
    <property type="entry name" value="WH2_dom"/>
</dbReference>
<dbReference type="SUPFAM" id="SSF52172">
    <property type="entry name" value="CheY-like"/>
    <property type="match status" value="1"/>
</dbReference>
<comment type="caution">
    <text evidence="4">The sequence shown here is derived from an EMBL/GenBank/DDBJ whole genome shotgun (WGS) entry which is preliminary data.</text>
</comment>
<feature type="modified residue" description="4-aspartylphosphate" evidence="1">
    <location>
        <position position="55"/>
    </location>
</feature>
<dbReference type="EMBL" id="JBHLZN010000001">
    <property type="protein sequence ID" value="MFB9885815.1"/>
    <property type="molecule type" value="Genomic_DNA"/>
</dbReference>
<reference evidence="4 5" key="1">
    <citation type="submission" date="2024-09" db="EMBL/GenBank/DDBJ databases">
        <authorList>
            <person name="Sun Q."/>
            <person name="Mori K."/>
        </authorList>
    </citation>
    <scope>NUCLEOTIDE SEQUENCE [LARGE SCALE GENOMIC DNA]</scope>
    <source>
        <strain evidence="4 5">ATCC 51285</strain>
    </source>
</reference>
<evidence type="ECO:0000259" key="2">
    <source>
        <dbReference type="PROSITE" id="PS50110"/>
    </source>
</evidence>
<dbReference type="PANTHER" id="PTHR43228">
    <property type="entry name" value="TWO-COMPONENT RESPONSE REGULATOR"/>
    <property type="match status" value="1"/>
</dbReference>
<evidence type="ECO:0000256" key="1">
    <source>
        <dbReference type="PROSITE-ProRule" id="PRU00169"/>
    </source>
</evidence>
<evidence type="ECO:0000313" key="5">
    <source>
        <dbReference type="Proteomes" id="UP001589628"/>
    </source>
</evidence>
<dbReference type="Pfam" id="PF00072">
    <property type="entry name" value="Response_reg"/>
    <property type="match status" value="1"/>
</dbReference>
<name>A0ABV5Z958_9GAMM</name>
<feature type="domain" description="Response regulatory" evidence="2">
    <location>
        <begin position="5"/>
        <end position="122"/>
    </location>
</feature>
<dbReference type="PROSITE" id="PS50110">
    <property type="entry name" value="RESPONSE_REGULATORY"/>
    <property type="match status" value="1"/>
</dbReference>
<protein>
    <submittedName>
        <fullName evidence="4">Response regulator</fullName>
    </submittedName>
</protein>
<dbReference type="SMART" id="SM00448">
    <property type="entry name" value="REC"/>
    <property type="match status" value="1"/>
</dbReference>
<dbReference type="Proteomes" id="UP001589628">
    <property type="component" value="Unassembled WGS sequence"/>
</dbReference>
<sequence length="137" mass="15010">MAGKRVLVVDDTPSIRVIERSVLKNLGFDHVAEAEDGDQALKYLQNNPVDLVICDWDMPKLSGLELLKAIRKDKDLKKTKFIMLTGLATKDLVTEAIKAGVNEYIVKPFSASILEEKIKSLGVLDTPKSNADAEASA</sequence>
<dbReference type="InterPro" id="IPR001789">
    <property type="entry name" value="Sig_transdc_resp-reg_receiver"/>
</dbReference>
<keyword evidence="5" id="KW-1185">Reference proteome</keyword>
<feature type="domain" description="WH2" evidence="3">
    <location>
        <begin position="62"/>
        <end position="79"/>
    </location>
</feature>
<evidence type="ECO:0000259" key="3">
    <source>
        <dbReference type="PROSITE" id="PS51082"/>
    </source>
</evidence>
<dbReference type="InterPro" id="IPR011006">
    <property type="entry name" value="CheY-like_superfamily"/>
</dbReference>
<dbReference type="RefSeq" id="WP_051527835.1">
    <property type="nucleotide sequence ID" value="NZ_JBHLZN010000001.1"/>
</dbReference>
<proteinExistence type="predicted"/>
<dbReference type="Gene3D" id="3.40.50.2300">
    <property type="match status" value="1"/>
</dbReference>
<organism evidence="4 5">
    <name type="scientific">Balneatrix alpica</name>
    <dbReference type="NCBI Taxonomy" id="75684"/>
    <lineage>
        <taxon>Bacteria</taxon>
        <taxon>Pseudomonadati</taxon>
        <taxon>Pseudomonadota</taxon>
        <taxon>Gammaproteobacteria</taxon>
        <taxon>Oceanospirillales</taxon>
        <taxon>Balneatrichaceae</taxon>
        <taxon>Balneatrix</taxon>
    </lineage>
</organism>
<dbReference type="InterPro" id="IPR052048">
    <property type="entry name" value="ST_Response_Regulator"/>
</dbReference>
<accession>A0ABV5Z958</accession>